<proteinExistence type="inferred from homology"/>
<organism evidence="8 9">
    <name type="scientific">Paenibacillus vini</name>
    <dbReference type="NCBI Taxonomy" id="1476024"/>
    <lineage>
        <taxon>Bacteria</taxon>
        <taxon>Bacillati</taxon>
        <taxon>Bacillota</taxon>
        <taxon>Bacilli</taxon>
        <taxon>Bacillales</taxon>
        <taxon>Paenibacillaceae</taxon>
        <taxon>Paenibacillus</taxon>
    </lineage>
</organism>
<dbReference type="InterPro" id="IPR001091">
    <property type="entry name" value="RM_Methyltransferase"/>
</dbReference>
<feature type="region of interest" description="Disordered" evidence="6">
    <location>
        <begin position="121"/>
        <end position="154"/>
    </location>
</feature>
<feature type="domain" description="DNA methylase N-4/N-6" evidence="7">
    <location>
        <begin position="22"/>
        <end position="228"/>
    </location>
</feature>
<evidence type="ECO:0000256" key="3">
    <source>
        <dbReference type="ARBA" id="ARBA00022679"/>
    </source>
</evidence>
<dbReference type="EC" id="2.1.1.-" evidence="5"/>
<dbReference type="GO" id="GO:0008168">
    <property type="term" value="F:methyltransferase activity"/>
    <property type="evidence" value="ECO:0007669"/>
    <property type="project" value="UniProtKB-KW"/>
</dbReference>
<gene>
    <name evidence="8" type="ORF">J42TS3_49730</name>
</gene>
<dbReference type="Proteomes" id="UP000679992">
    <property type="component" value="Unassembled WGS sequence"/>
</dbReference>
<sequence>MLNQIINADCFDIFPSIPTGSIDMIICDPPYGTTQSQWDAVIPFPLMWKHYERIIKDNGAIVLFAKAPFDKVLAASNMKLFRYEWIWEKNKATGHLNASHMPMQAHENILVFYKNPPTYNPQSTSGHKPMNKAVTKHTSGVYGSGRESANNAGTTDRLPRSVLYFPVVNNDDPERIHPNQKPVDLFEYLIKTYTNEGDTVLDNCGGSCVTAIAAERCKRNFIVIEKDRIFAKNGQLRFNNAPAVLF</sequence>
<evidence type="ECO:0000313" key="8">
    <source>
        <dbReference type="EMBL" id="GIP55938.1"/>
    </source>
</evidence>
<dbReference type="GO" id="GO:0032259">
    <property type="term" value="P:methylation"/>
    <property type="evidence" value="ECO:0007669"/>
    <property type="project" value="UniProtKB-KW"/>
</dbReference>
<dbReference type="InterPro" id="IPR002941">
    <property type="entry name" value="DNA_methylase_N4/N6"/>
</dbReference>
<dbReference type="RefSeq" id="WP_244861701.1">
    <property type="nucleotide sequence ID" value="NZ_BOSL01000026.1"/>
</dbReference>
<keyword evidence="4" id="KW-0680">Restriction system</keyword>
<protein>
    <recommendedName>
        <fullName evidence="5">Methyltransferase</fullName>
        <ecNumber evidence="5">2.1.1.-</ecNumber>
    </recommendedName>
</protein>
<keyword evidence="9" id="KW-1185">Reference proteome</keyword>
<evidence type="ECO:0000256" key="5">
    <source>
        <dbReference type="RuleBase" id="RU362026"/>
    </source>
</evidence>
<keyword evidence="2 8" id="KW-0489">Methyltransferase</keyword>
<dbReference type="InterPro" id="IPR029063">
    <property type="entry name" value="SAM-dependent_MTases_sf"/>
</dbReference>
<evidence type="ECO:0000256" key="1">
    <source>
        <dbReference type="ARBA" id="ARBA00006594"/>
    </source>
</evidence>
<evidence type="ECO:0000313" key="9">
    <source>
        <dbReference type="Proteomes" id="UP000679992"/>
    </source>
</evidence>
<evidence type="ECO:0000256" key="4">
    <source>
        <dbReference type="ARBA" id="ARBA00022747"/>
    </source>
</evidence>
<keyword evidence="3" id="KW-0808">Transferase</keyword>
<evidence type="ECO:0000259" key="7">
    <source>
        <dbReference type="Pfam" id="PF01555"/>
    </source>
</evidence>
<dbReference type="PRINTS" id="PR00508">
    <property type="entry name" value="S21N4MTFRASE"/>
</dbReference>
<accession>A0ABQ4MIX0</accession>
<dbReference type="EMBL" id="BOSL01000026">
    <property type="protein sequence ID" value="GIP55938.1"/>
    <property type="molecule type" value="Genomic_DNA"/>
</dbReference>
<comment type="caution">
    <text evidence="8">The sequence shown here is derived from an EMBL/GenBank/DDBJ whole genome shotgun (WGS) entry which is preliminary data.</text>
</comment>
<evidence type="ECO:0000256" key="2">
    <source>
        <dbReference type="ARBA" id="ARBA00022603"/>
    </source>
</evidence>
<dbReference type="SUPFAM" id="SSF53335">
    <property type="entry name" value="S-adenosyl-L-methionine-dependent methyltransferases"/>
    <property type="match status" value="1"/>
</dbReference>
<name>A0ABQ4MIX0_9BACL</name>
<dbReference type="InterPro" id="IPR002052">
    <property type="entry name" value="DNA_methylase_N6_adenine_CS"/>
</dbReference>
<dbReference type="PROSITE" id="PS00092">
    <property type="entry name" value="N6_MTASE"/>
    <property type="match status" value="1"/>
</dbReference>
<dbReference type="Gene3D" id="3.40.50.150">
    <property type="entry name" value="Vaccinia Virus protein VP39"/>
    <property type="match status" value="1"/>
</dbReference>
<dbReference type="Pfam" id="PF01555">
    <property type="entry name" value="N6_N4_Mtase"/>
    <property type="match status" value="1"/>
</dbReference>
<reference evidence="8 9" key="1">
    <citation type="submission" date="2021-03" db="EMBL/GenBank/DDBJ databases">
        <title>Antimicrobial resistance genes in bacteria isolated from Japanese honey, and their potential for conferring macrolide and lincosamide resistance in the American foulbrood pathogen Paenibacillus larvae.</title>
        <authorList>
            <person name="Okamoto M."/>
            <person name="Kumagai M."/>
            <person name="Kanamori H."/>
            <person name="Takamatsu D."/>
        </authorList>
    </citation>
    <scope>NUCLEOTIDE SEQUENCE [LARGE SCALE GENOMIC DNA]</scope>
    <source>
        <strain evidence="8 9">J42TS3</strain>
    </source>
</reference>
<evidence type="ECO:0000256" key="6">
    <source>
        <dbReference type="SAM" id="MobiDB-lite"/>
    </source>
</evidence>
<comment type="similarity">
    <text evidence="1 5">Belongs to the N(4)/N(6)-methyltransferase family.</text>
</comment>